<dbReference type="RefSeq" id="WP_061095282.1">
    <property type="nucleotide sequence ID" value="NZ_CP014323.1"/>
</dbReference>
<proteinExistence type="predicted"/>
<evidence type="ECO:0000313" key="1">
    <source>
        <dbReference type="EMBL" id="AMJ98808.1"/>
    </source>
</evidence>
<reference evidence="1 2" key="1">
    <citation type="submission" date="2015-12" db="EMBL/GenBank/DDBJ databases">
        <authorList>
            <person name="Shamseldin A."/>
            <person name="Moawad H."/>
            <person name="Abd El-Rahim W.M."/>
            <person name="Sadowsky M.J."/>
        </authorList>
    </citation>
    <scope>NUCLEOTIDE SEQUENCE [LARGE SCALE GENOMIC DNA]</scope>
    <source>
        <strain evidence="1 2">D7</strain>
    </source>
</reference>
<gene>
    <name evidence="1" type="ORF">AVL55_11900</name>
</gene>
<evidence type="ECO:0000313" key="2">
    <source>
        <dbReference type="Proteomes" id="UP000063991"/>
    </source>
</evidence>
<dbReference type="OrthoDB" id="6364189at2"/>
<dbReference type="Proteomes" id="UP000063991">
    <property type="component" value="Chromosome"/>
</dbReference>
<protein>
    <submittedName>
        <fullName evidence="1">Uncharacterized protein</fullName>
    </submittedName>
</protein>
<accession>A0A126Q301</accession>
<dbReference type="EMBL" id="CP014323">
    <property type="protein sequence ID" value="AMJ98808.1"/>
    <property type="molecule type" value="Genomic_DNA"/>
</dbReference>
<name>A0A126Q301_ALTMA</name>
<sequence length="134" mass="15815">MDYFEQKLTEQESEKLPDWVSTKNKTYDAYHALLRLKSKRLEFIRTHDKKTDFKTASDSYQIRGAQVAREADMSNVTLTSSSKYSEKFNAELDRVNKFLLEKKEQHLENVEKKKKNNYPLTGCVNLLEHVNTMF</sequence>
<organism evidence="1 2">
    <name type="scientific">Alteromonas macleodii</name>
    <name type="common">Pseudoalteromonas macleodii</name>
    <dbReference type="NCBI Taxonomy" id="28108"/>
    <lineage>
        <taxon>Bacteria</taxon>
        <taxon>Pseudomonadati</taxon>
        <taxon>Pseudomonadota</taxon>
        <taxon>Gammaproteobacteria</taxon>
        <taxon>Alteromonadales</taxon>
        <taxon>Alteromonadaceae</taxon>
        <taxon>Alteromonas/Salinimonas group</taxon>
        <taxon>Alteromonas</taxon>
    </lineage>
</organism>
<dbReference type="AlphaFoldDB" id="A0A126Q301"/>